<keyword evidence="1" id="KW-0805">Transcription regulation</keyword>
<keyword evidence="2 5" id="KW-0238">DNA-binding</keyword>
<dbReference type="SMART" id="SM00354">
    <property type="entry name" value="HTH_LACI"/>
    <property type="match status" value="1"/>
</dbReference>
<dbReference type="PANTHER" id="PTHR30146">
    <property type="entry name" value="LACI-RELATED TRANSCRIPTIONAL REPRESSOR"/>
    <property type="match status" value="1"/>
</dbReference>
<evidence type="ECO:0000259" key="4">
    <source>
        <dbReference type="PROSITE" id="PS50932"/>
    </source>
</evidence>
<dbReference type="PROSITE" id="PS50932">
    <property type="entry name" value="HTH_LACI_2"/>
    <property type="match status" value="1"/>
</dbReference>
<accession>A0ABT8RBC0</accession>
<dbReference type="RefSeq" id="WP_302040178.1">
    <property type="nucleotide sequence ID" value="NZ_JAUKPO010000018.1"/>
</dbReference>
<dbReference type="EMBL" id="JAUKPO010000018">
    <property type="protein sequence ID" value="MDO1449377.1"/>
    <property type="molecule type" value="Genomic_DNA"/>
</dbReference>
<dbReference type="SUPFAM" id="SSF53822">
    <property type="entry name" value="Periplasmic binding protein-like I"/>
    <property type="match status" value="1"/>
</dbReference>
<protein>
    <submittedName>
        <fullName evidence="5">LacI family DNA-binding transcriptional regulator</fullName>
    </submittedName>
</protein>
<name>A0ABT8RBC0_9BACT</name>
<dbReference type="PANTHER" id="PTHR30146:SF109">
    <property type="entry name" value="HTH-TYPE TRANSCRIPTIONAL REGULATOR GALS"/>
    <property type="match status" value="1"/>
</dbReference>
<gene>
    <name evidence="5" type="ORF">Q0590_24085</name>
</gene>
<dbReference type="CDD" id="cd01392">
    <property type="entry name" value="HTH_LacI"/>
    <property type="match status" value="1"/>
</dbReference>
<dbReference type="SUPFAM" id="SSF47413">
    <property type="entry name" value="lambda repressor-like DNA-binding domains"/>
    <property type="match status" value="1"/>
</dbReference>
<dbReference type="InterPro" id="IPR010982">
    <property type="entry name" value="Lambda_DNA-bd_dom_sf"/>
</dbReference>
<comment type="caution">
    <text evidence="5">The sequence shown here is derived from an EMBL/GenBank/DDBJ whole genome shotgun (WGS) entry which is preliminary data.</text>
</comment>
<dbReference type="InterPro" id="IPR000843">
    <property type="entry name" value="HTH_LacI"/>
</dbReference>
<sequence>MPRLDPSRRTTVTIYDIAKKLSISASTVSRALRNHPDIRPETVEAVKDMAKKLNYQPNTIAQSLRERRTKLLGVIVPEIQQHLYGSVLNGIEEVAFRKGYQVLVSKSGESYERELMQTYALSNQVDGVIACLSQHTHKIDHFRQLKNQGLPLVFFDRAPERLAAHRVLFDNEAGSFALTENLIRSGFTRIAYLSGPEQLAVCQERLSGYQKALERYNLPFDQDLVIHTGFGYQDGRIGFTRLMKLENRPDAIFAASDQIATAVVVEARRIDLEIPHHLGLVAFGSDPVHALLHPAITGLHPKGYEMGSTAAQLCIQEIEQAGKNKRFRTERLTTEIIIRHSSIKASGEDSVVSAYSRFHKRDGFGDEVIYMY</sequence>
<evidence type="ECO:0000313" key="6">
    <source>
        <dbReference type="Proteomes" id="UP001168528"/>
    </source>
</evidence>
<organism evidence="5 6">
    <name type="scientific">Rhodocytophaga aerolata</name>
    <dbReference type="NCBI Taxonomy" id="455078"/>
    <lineage>
        <taxon>Bacteria</taxon>
        <taxon>Pseudomonadati</taxon>
        <taxon>Bacteroidota</taxon>
        <taxon>Cytophagia</taxon>
        <taxon>Cytophagales</taxon>
        <taxon>Rhodocytophagaceae</taxon>
        <taxon>Rhodocytophaga</taxon>
    </lineage>
</organism>
<dbReference type="Gene3D" id="3.40.50.2300">
    <property type="match status" value="2"/>
</dbReference>
<evidence type="ECO:0000256" key="3">
    <source>
        <dbReference type="ARBA" id="ARBA00023163"/>
    </source>
</evidence>
<dbReference type="GO" id="GO:0003677">
    <property type="term" value="F:DNA binding"/>
    <property type="evidence" value="ECO:0007669"/>
    <property type="project" value="UniProtKB-KW"/>
</dbReference>
<proteinExistence type="predicted"/>
<dbReference type="Gene3D" id="1.10.260.40">
    <property type="entry name" value="lambda repressor-like DNA-binding domains"/>
    <property type="match status" value="1"/>
</dbReference>
<evidence type="ECO:0000256" key="2">
    <source>
        <dbReference type="ARBA" id="ARBA00023125"/>
    </source>
</evidence>
<dbReference type="Pfam" id="PF13377">
    <property type="entry name" value="Peripla_BP_3"/>
    <property type="match status" value="1"/>
</dbReference>
<keyword evidence="3" id="KW-0804">Transcription</keyword>
<reference evidence="5" key="1">
    <citation type="submission" date="2023-07" db="EMBL/GenBank/DDBJ databases">
        <title>The genome sequence of Rhodocytophaga aerolata KACC 12507.</title>
        <authorList>
            <person name="Zhang X."/>
        </authorList>
    </citation>
    <scope>NUCLEOTIDE SEQUENCE</scope>
    <source>
        <strain evidence="5">KACC 12507</strain>
    </source>
</reference>
<dbReference type="CDD" id="cd06267">
    <property type="entry name" value="PBP1_LacI_sugar_binding-like"/>
    <property type="match status" value="1"/>
</dbReference>
<dbReference type="InterPro" id="IPR046335">
    <property type="entry name" value="LacI/GalR-like_sensor"/>
</dbReference>
<dbReference type="Pfam" id="PF00356">
    <property type="entry name" value="LacI"/>
    <property type="match status" value="1"/>
</dbReference>
<evidence type="ECO:0000256" key="1">
    <source>
        <dbReference type="ARBA" id="ARBA00023015"/>
    </source>
</evidence>
<feature type="domain" description="HTH lacI-type" evidence="4">
    <location>
        <begin position="12"/>
        <end position="66"/>
    </location>
</feature>
<keyword evidence="6" id="KW-1185">Reference proteome</keyword>
<dbReference type="InterPro" id="IPR028082">
    <property type="entry name" value="Peripla_BP_I"/>
</dbReference>
<evidence type="ECO:0000313" key="5">
    <source>
        <dbReference type="EMBL" id="MDO1449377.1"/>
    </source>
</evidence>
<dbReference type="Proteomes" id="UP001168528">
    <property type="component" value="Unassembled WGS sequence"/>
</dbReference>